<evidence type="ECO:0000313" key="1">
    <source>
        <dbReference type="EMBL" id="GAA3601016.1"/>
    </source>
</evidence>
<gene>
    <name evidence="1" type="ORF">GCM10022223_15860</name>
</gene>
<name>A0ABP6Z996_9ACTN</name>
<dbReference type="EMBL" id="BAAAZO010000002">
    <property type="protein sequence ID" value="GAA3601016.1"/>
    <property type="molecule type" value="Genomic_DNA"/>
</dbReference>
<accession>A0ABP6Z996</accession>
<proteinExistence type="predicted"/>
<comment type="caution">
    <text evidence="1">The sequence shown here is derived from an EMBL/GenBank/DDBJ whole genome shotgun (WGS) entry which is preliminary data.</text>
</comment>
<dbReference type="RefSeq" id="WP_345718620.1">
    <property type="nucleotide sequence ID" value="NZ_BAAAZO010000002.1"/>
</dbReference>
<organism evidence="1 2">
    <name type="scientific">Kineosporia mesophila</name>
    <dbReference type="NCBI Taxonomy" id="566012"/>
    <lineage>
        <taxon>Bacteria</taxon>
        <taxon>Bacillati</taxon>
        <taxon>Actinomycetota</taxon>
        <taxon>Actinomycetes</taxon>
        <taxon>Kineosporiales</taxon>
        <taxon>Kineosporiaceae</taxon>
        <taxon>Kineosporia</taxon>
    </lineage>
</organism>
<dbReference type="Proteomes" id="UP001501074">
    <property type="component" value="Unassembled WGS sequence"/>
</dbReference>
<keyword evidence="2" id="KW-1185">Reference proteome</keyword>
<sequence>MSRATPEWVTGTNAVIPWCTIRRADRDRPTPGMLQWVHRPGSPVAARDADAVSGLVQVGLYSGDLVILRASDGDVVLRWRAGGFPVVPRSP</sequence>
<evidence type="ECO:0000313" key="2">
    <source>
        <dbReference type="Proteomes" id="UP001501074"/>
    </source>
</evidence>
<protein>
    <submittedName>
        <fullName evidence="1">Uncharacterized protein</fullName>
    </submittedName>
</protein>
<reference evidence="2" key="1">
    <citation type="journal article" date="2019" name="Int. J. Syst. Evol. Microbiol.">
        <title>The Global Catalogue of Microorganisms (GCM) 10K type strain sequencing project: providing services to taxonomists for standard genome sequencing and annotation.</title>
        <authorList>
            <consortium name="The Broad Institute Genomics Platform"/>
            <consortium name="The Broad Institute Genome Sequencing Center for Infectious Disease"/>
            <person name="Wu L."/>
            <person name="Ma J."/>
        </authorList>
    </citation>
    <scope>NUCLEOTIDE SEQUENCE [LARGE SCALE GENOMIC DNA]</scope>
    <source>
        <strain evidence="2">JCM 16902</strain>
    </source>
</reference>